<dbReference type="Gene3D" id="2.160.20.10">
    <property type="entry name" value="Single-stranded right-handed beta-helix, Pectin lyase-like"/>
    <property type="match status" value="1"/>
</dbReference>
<evidence type="ECO:0000256" key="1">
    <source>
        <dbReference type="SAM" id="SignalP"/>
    </source>
</evidence>
<reference evidence="3 4" key="1">
    <citation type="submission" date="2024-07" db="EMBL/GenBank/DDBJ databases">
        <title>Luteimonas salilacus sp. nov., isolated from the shore soil of Salt Lake in Tibet of China.</title>
        <authorList>
            <person name="Zhang X."/>
            <person name="Li A."/>
        </authorList>
    </citation>
    <scope>NUCLEOTIDE SEQUENCE [LARGE SCALE GENOMIC DNA]</scope>
    <source>
        <strain evidence="3 4">B3-2-R+30</strain>
    </source>
</reference>
<organism evidence="3 4">
    <name type="scientific">Luteimonas salinilitoris</name>
    <dbReference type="NCBI Taxonomy" id="3237697"/>
    <lineage>
        <taxon>Bacteria</taxon>
        <taxon>Pseudomonadati</taxon>
        <taxon>Pseudomonadota</taxon>
        <taxon>Gammaproteobacteria</taxon>
        <taxon>Lysobacterales</taxon>
        <taxon>Lysobacteraceae</taxon>
        <taxon>Luteimonas</taxon>
    </lineage>
</organism>
<proteinExistence type="predicted"/>
<name>A0ABV4HLN7_9GAMM</name>
<evidence type="ECO:0000259" key="2">
    <source>
        <dbReference type="Pfam" id="PF05048"/>
    </source>
</evidence>
<dbReference type="Proteomes" id="UP001566331">
    <property type="component" value="Unassembled WGS sequence"/>
</dbReference>
<dbReference type="InterPro" id="IPR006626">
    <property type="entry name" value="PbH1"/>
</dbReference>
<dbReference type="InterPro" id="IPR012334">
    <property type="entry name" value="Pectin_lyas_fold"/>
</dbReference>
<dbReference type="SUPFAM" id="SSF51126">
    <property type="entry name" value="Pectin lyase-like"/>
    <property type="match status" value="1"/>
</dbReference>
<gene>
    <name evidence="3" type="ORF">AB6713_03240</name>
</gene>
<dbReference type="SMART" id="SM00710">
    <property type="entry name" value="PbH1"/>
    <property type="match status" value="5"/>
</dbReference>
<dbReference type="RefSeq" id="WP_370563014.1">
    <property type="nucleotide sequence ID" value="NZ_JBFWIB010000002.1"/>
</dbReference>
<keyword evidence="4" id="KW-1185">Reference proteome</keyword>
<protein>
    <submittedName>
        <fullName evidence="3">NosD domain-containing protein</fullName>
    </submittedName>
</protein>
<sequence length="290" mass="29662">MLRLRLYLLSTAAALFAAAVLLAPAPAQAETYHTCKGYIDSVPATINQQGVWCLRQDLSTSIASGNAITIDAHNVTIDCNGFKLGGLGAGAGSTTVGIYANNRFNATMRNCSVRGFYYGINFTGGGGHLIEDNSYDSNTYMAIRVYSPGSTVRGNQVIDTGGSTVATASAHGIYGVSGIDIIDNTVNGVAAIGANANAYGIFTGANGGASITANRVRGLAANGTGSTYGIYNDNSGRLVLRDNDVQGSGAAGSVGVRCTNNQATARDNVVSGFETGILNCLSSGNTVNTN</sequence>
<feature type="signal peptide" evidence="1">
    <location>
        <begin position="1"/>
        <end position="29"/>
    </location>
</feature>
<keyword evidence="1" id="KW-0732">Signal</keyword>
<dbReference type="Pfam" id="PF05048">
    <property type="entry name" value="NosD"/>
    <property type="match status" value="1"/>
</dbReference>
<feature type="domain" description="Periplasmic copper-binding protein NosD beta helix" evidence="2">
    <location>
        <begin position="92"/>
        <end position="217"/>
    </location>
</feature>
<feature type="chain" id="PRO_5045100510" evidence="1">
    <location>
        <begin position="30"/>
        <end position="290"/>
    </location>
</feature>
<dbReference type="EMBL" id="JBFWIC010000003">
    <property type="protein sequence ID" value="MEZ0473632.1"/>
    <property type="molecule type" value="Genomic_DNA"/>
</dbReference>
<evidence type="ECO:0000313" key="3">
    <source>
        <dbReference type="EMBL" id="MEZ0473632.1"/>
    </source>
</evidence>
<dbReference type="InterPro" id="IPR007742">
    <property type="entry name" value="NosD_dom"/>
</dbReference>
<dbReference type="InterPro" id="IPR011050">
    <property type="entry name" value="Pectin_lyase_fold/virulence"/>
</dbReference>
<accession>A0ABV4HLN7</accession>
<comment type="caution">
    <text evidence="3">The sequence shown here is derived from an EMBL/GenBank/DDBJ whole genome shotgun (WGS) entry which is preliminary data.</text>
</comment>
<evidence type="ECO:0000313" key="4">
    <source>
        <dbReference type="Proteomes" id="UP001566331"/>
    </source>
</evidence>